<accession>A0ABR1XNG2</accession>
<evidence type="ECO:0000313" key="2">
    <source>
        <dbReference type="Proteomes" id="UP001456524"/>
    </source>
</evidence>
<comment type="caution">
    <text evidence="1">The sequence shown here is derived from an EMBL/GenBank/DDBJ whole genome shotgun (WGS) entry which is preliminary data.</text>
</comment>
<reference evidence="1 2" key="1">
    <citation type="journal article" date="2022" name="G3 (Bethesda)">
        <title>Enemy or ally: a genomic approach to elucidate the lifestyle of Phyllosticta citrichinaensis.</title>
        <authorList>
            <person name="Buijs V.A."/>
            <person name="Groenewald J.Z."/>
            <person name="Haridas S."/>
            <person name="LaButti K.M."/>
            <person name="Lipzen A."/>
            <person name="Martin F.M."/>
            <person name="Barry K."/>
            <person name="Grigoriev I.V."/>
            <person name="Crous P.W."/>
            <person name="Seidl M.F."/>
        </authorList>
    </citation>
    <scope>NUCLEOTIDE SEQUENCE [LARGE SCALE GENOMIC DNA]</scope>
    <source>
        <strain evidence="1 2">CBS 129764</strain>
    </source>
</reference>
<gene>
    <name evidence="1" type="ORF">IWX90DRAFT_279381</name>
</gene>
<dbReference type="EMBL" id="JBBWUH010000007">
    <property type="protein sequence ID" value="KAK8161752.1"/>
    <property type="molecule type" value="Genomic_DNA"/>
</dbReference>
<evidence type="ECO:0000313" key="1">
    <source>
        <dbReference type="EMBL" id="KAK8161752.1"/>
    </source>
</evidence>
<organism evidence="1 2">
    <name type="scientific">Phyllosticta citrichinensis</name>
    <dbReference type="NCBI Taxonomy" id="1130410"/>
    <lineage>
        <taxon>Eukaryota</taxon>
        <taxon>Fungi</taxon>
        <taxon>Dikarya</taxon>
        <taxon>Ascomycota</taxon>
        <taxon>Pezizomycotina</taxon>
        <taxon>Dothideomycetes</taxon>
        <taxon>Dothideomycetes incertae sedis</taxon>
        <taxon>Botryosphaeriales</taxon>
        <taxon>Phyllostictaceae</taxon>
        <taxon>Phyllosticta</taxon>
    </lineage>
</organism>
<proteinExistence type="predicted"/>
<keyword evidence="2" id="KW-1185">Reference proteome</keyword>
<name>A0ABR1XNG2_9PEZI</name>
<protein>
    <submittedName>
        <fullName evidence="1">Uncharacterized protein</fullName>
    </submittedName>
</protein>
<sequence length="203" mass="22122">MRRRAGDLVLLVSRSLSVMVTPKGQLGKLKGPRITPPANHGPSSCLSAAAIGCSPGLSECGEAQSLTPHDKEDDWTFDHCAFNAKAVSNQHPQSSVVRPLLLLPTPLPLVLLWRPHNHDHDPPLPPSRAVPCAIGALKCKEPLAESKQFIDHANPALPLPCPVMTYHLSCPALLPQPVPMKPERHATCHAPWKTMRLGQRRFD</sequence>
<dbReference type="Proteomes" id="UP001456524">
    <property type="component" value="Unassembled WGS sequence"/>
</dbReference>